<dbReference type="PANTHER" id="PTHR30506">
    <property type="entry name" value="INNER MEMBRANE PROTEIN"/>
    <property type="match status" value="1"/>
</dbReference>
<feature type="transmembrane region" description="Helical" evidence="7">
    <location>
        <begin position="36"/>
        <end position="56"/>
    </location>
</feature>
<dbReference type="PANTHER" id="PTHR30506:SF3">
    <property type="entry name" value="UPF0126 INNER MEMBRANE PROTEIN YADS-RELATED"/>
    <property type="match status" value="1"/>
</dbReference>
<evidence type="ECO:0000313" key="9">
    <source>
        <dbReference type="EMBL" id="MCK9793371.1"/>
    </source>
</evidence>
<evidence type="ECO:0000256" key="4">
    <source>
        <dbReference type="ARBA" id="ARBA00022692"/>
    </source>
</evidence>
<organism evidence="9 10">
    <name type="scientific">Isoptericola peretonis</name>
    <dbReference type="NCBI Taxonomy" id="2918523"/>
    <lineage>
        <taxon>Bacteria</taxon>
        <taxon>Bacillati</taxon>
        <taxon>Actinomycetota</taxon>
        <taxon>Actinomycetes</taxon>
        <taxon>Micrococcales</taxon>
        <taxon>Promicromonosporaceae</taxon>
        <taxon>Isoptericola</taxon>
    </lineage>
</organism>
<feature type="domain" description="Glycine transporter" evidence="8">
    <location>
        <begin position="11"/>
        <end position="85"/>
    </location>
</feature>
<feature type="transmembrane region" description="Helical" evidence="7">
    <location>
        <begin position="177"/>
        <end position="194"/>
    </location>
</feature>
<evidence type="ECO:0000256" key="7">
    <source>
        <dbReference type="SAM" id="Phobius"/>
    </source>
</evidence>
<sequence>MDAFTSGPVSYLELVAVFVAAVSGGLAAVRKRFDVFGVLVLAWVTGLGGGILRDVLIGDTPPVGISSWKLVTAAIAAGVIIFFFHPGLERMRRSILVLDAAALALFVLQGTTKSLDLGAGVLASVVVGVLTAVGGGIMRDVLVGEVPLVFADRQLYAVPALIGAGITAGLWQLGVLGLGTGLGVVVLVFGFRVVSLARGWTVPRPGAGWTARWGRGSGRMER</sequence>
<evidence type="ECO:0000256" key="2">
    <source>
        <dbReference type="ARBA" id="ARBA00008193"/>
    </source>
</evidence>
<keyword evidence="4 7" id="KW-0812">Transmembrane</keyword>
<evidence type="ECO:0000256" key="6">
    <source>
        <dbReference type="ARBA" id="ARBA00023136"/>
    </source>
</evidence>
<keyword evidence="3" id="KW-1003">Cell membrane</keyword>
<feature type="transmembrane region" description="Helical" evidence="7">
    <location>
        <begin position="117"/>
        <end position="142"/>
    </location>
</feature>
<dbReference type="RefSeq" id="WP_416343223.1">
    <property type="nucleotide sequence ID" value="NZ_JALQCY010000002.1"/>
</dbReference>
<evidence type="ECO:0000313" key="10">
    <source>
        <dbReference type="Proteomes" id="UP001651050"/>
    </source>
</evidence>
<feature type="transmembrane region" description="Helical" evidence="7">
    <location>
        <begin position="68"/>
        <end position="88"/>
    </location>
</feature>
<accession>A0ABT0J1M5</accession>
<comment type="similarity">
    <text evidence="2">Belongs to the UPF0126 family.</text>
</comment>
<name>A0ABT0J1M5_9MICO</name>
<dbReference type="InterPro" id="IPR005115">
    <property type="entry name" value="Gly_transporter"/>
</dbReference>
<feature type="domain" description="Glycine transporter" evidence="8">
    <location>
        <begin position="97"/>
        <end position="171"/>
    </location>
</feature>
<dbReference type="Pfam" id="PF03458">
    <property type="entry name" value="Gly_transporter"/>
    <property type="match status" value="2"/>
</dbReference>
<dbReference type="Proteomes" id="UP001651050">
    <property type="component" value="Unassembled WGS sequence"/>
</dbReference>
<reference evidence="9 10" key="1">
    <citation type="submission" date="2022-02" db="EMBL/GenBank/DDBJ databases">
        <title>The car tank lid bacteriome: a reservoir of bacteria with potential in bioremediation of fuel.</title>
        <authorList>
            <person name="Vidal-Verdu A."/>
            <person name="Gomez-Martinez D."/>
            <person name="Latorre-Perez A."/>
            <person name="Pereto J."/>
            <person name="Porcar M."/>
        </authorList>
    </citation>
    <scope>NUCLEOTIDE SEQUENCE [LARGE SCALE GENOMIC DNA]</scope>
    <source>
        <strain evidence="9 10">4D.3</strain>
    </source>
</reference>
<keyword evidence="6 7" id="KW-0472">Membrane</keyword>
<evidence type="ECO:0000256" key="1">
    <source>
        <dbReference type="ARBA" id="ARBA00004651"/>
    </source>
</evidence>
<dbReference type="EMBL" id="JALQCY010000002">
    <property type="protein sequence ID" value="MCK9793371.1"/>
    <property type="molecule type" value="Genomic_DNA"/>
</dbReference>
<proteinExistence type="inferred from homology"/>
<comment type="caution">
    <text evidence="9">The sequence shown here is derived from an EMBL/GenBank/DDBJ whole genome shotgun (WGS) entry which is preliminary data.</text>
</comment>
<evidence type="ECO:0000259" key="8">
    <source>
        <dbReference type="Pfam" id="PF03458"/>
    </source>
</evidence>
<keyword evidence="5 7" id="KW-1133">Transmembrane helix</keyword>
<comment type="subcellular location">
    <subcellularLocation>
        <location evidence="1">Cell membrane</location>
        <topology evidence="1">Multi-pass membrane protein</topology>
    </subcellularLocation>
</comment>
<gene>
    <name evidence="9" type="ORF">M1843_06385</name>
</gene>
<evidence type="ECO:0000256" key="5">
    <source>
        <dbReference type="ARBA" id="ARBA00022989"/>
    </source>
</evidence>
<protein>
    <submittedName>
        <fullName evidence="9">TRIC cation channel family protein</fullName>
    </submittedName>
</protein>
<keyword evidence="10" id="KW-1185">Reference proteome</keyword>
<feature type="transmembrane region" description="Helical" evidence="7">
    <location>
        <begin position="12"/>
        <end position="29"/>
    </location>
</feature>
<evidence type="ECO:0000256" key="3">
    <source>
        <dbReference type="ARBA" id="ARBA00022475"/>
    </source>
</evidence>